<protein>
    <submittedName>
        <fullName evidence="8">MATE family efflux transporter</fullName>
    </submittedName>
</protein>
<evidence type="ECO:0000256" key="4">
    <source>
        <dbReference type="ARBA" id="ARBA00022692"/>
    </source>
</evidence>
<accession>A0A844FXF1</accession>
<gene>
    <name evidence="8" type="ORF">FYJ79_12190</name>
</gene>
<dbReference type="Proteomes" id="UP000442619">
    <property type="component" value="Unassembled WGS sequence"/>
</dbReference>
<feature type="transmembrane region" description="Helical" evidence="7">
    <location>
        <begin position="54"/>
        <end position="75"/>
    </location>
</feature>
<comment type="caution">
    <text evidence="8">The sequence shown here is derived from an EMBL/GenBank/DDBJ whole genome shotgun (WGS) entry which is preliminary data.</text>
</comment>
<reference evidence="8 9" key="1">
    <citation type="submission" date="2019-08" db="EMBL/GenBank/DDBJ databases">
        <title>In-depth cultivation of the pig gut microbiome towards novel bacterial diversity and tailored functional studies.</title>
        <authorList>
            <person name="Wylensek D."/>
            <person name="Hitch T.C.A."/>
            <person name="Clavel T."/>
        </authorList>
    </citation>
    <scope>NUCLEOTIDE SEQUENCE [LARGE SCALE GENOMIC DNA]</scope>
    <source>
        <strain evidence="8 9">CA-Schmier-601-WT-3</strain>
    </source>
</reference>
<evidence type="ECO:0000256" key="7">
    <source>
        <dbReference type="SAM" id="Phobius"/>
    </source>
</evidence>
<dbReference type="CDD" id="cd13134">
    <property type="entry name" value="MATE_like_8"/>
    <property type="match status" value="1"/>
</dbReference>
<keyword evidence="3" id="KW-1003">Cell membrane</keyword>
<dbReference type="InterPro" id="IPR047135">
    <property type="entry name" value="YsiQ"/>
</dbReference>
<dbReference type="GO" id="GO:0042910">
    <property type="term" value="F:xenobiotic transmembrane transporter activity"/>
    <property type="evidence" value="ECO:0007669"/>
    <property type="project" value="InterPro"/>
</dbReference>
<evidence type="ECO:0000313" key="9">
    <source>
        <dbReference type="Proteomes" id="UP000442619"/>
    </source>
</evidence>
<feature type="transmembrane region" description="Helical" evidence="7">
    <location>
        <begin position="351"/>
        <end position="373"/>
    </location>
</feature>
<dbReference type="GO" id="GO:0005886">
    <property type="term" value="C:plasma membrane"/>
    <property type="evidence" value="ECO:0007669"/>
    <property type="project" value="UniProtKB-SubCell"/>
</dbReference>
<feature type="transmembrane region" description="Helical" evidence="7">
    <location>
        <begin position="385"/>
        <end position="405"/>
    </location>
</feature>
<proteinExistence type="predicted"/>
<dbReference type="RefSeq" id="WP_154518899.1">
    <property type="nucleotide sequence ID" value="NZ_VUNM01000060.1"/>
</dbReference>
<feature type="transmembrane region" description="Helical" evidence="7">
    <location>
        <begin position="312"/>
        <end position="331"/>
    </location>
</feature>
<keyword evidence="2" id="KW-0813">Transport</keyword>
<dbReference type="PANTHER" id="PTHR42925">
    <property type="entry name" value="MULTIDRUG AND TOXIN EFFLUX PROTEIN MATE FAMILY"/>
    <property type="match status" value="1"/>
</dbReference>
<evidence type="ECO:0000256" key="6">
    <source>
        <dbReference type="ARBA" id="ARBA00023136"/>
    </source>
</evidence>
<dbReference type="InterPro" id="IPR002528">
    <property type="entry name" value="MATE_fam"/>
</dbReference>
<evidence type="ECO:0000313" key="8">
    <source>
        <dbReference type="EMBL" id="MST90305.1"/>
    </source>
</evidence>
<keyword evidence="9" id="KW-1185">Reference proteome</keyword>
<name>A0A844FXF1_9FIRM</name>
<dbReference type="AlphaFoldDB" id="A0A844FXF1"/>
<dbReference type="EMBL" id="VUNM01000060">
    <property type="protein sequence ID" value="MST90305.1"/>
    <property type="molecule type" value="Genomic_DNA"/>
</dbReference>
<feature type="transmembrane region" description="Helical" evidence="7">
    <location>
        <begin position="272"/>
        <end position="292"/>
    </location>
</feature>
<dbReference type="Pfam" id="PF01554">
    <property type="entry name" value="MatE"/>
    <property type="match status" value="2"/>
</dbReference>
<dbReference type="InterPro" id="IPR048279">
    <property type="entry name" value="MdtK-like"/>
</dbReference>
<evidence type="ECO:0000256" key="1">
    <source>
        <dbReference type="ARBA" id="ARBA00004651"/>
    </source>
</evidence>
<feature type="transmembrane region" description="Helical" evidence="7">
    <location>
        <begin position="87"/>
        <end position="108"/>
    </location>
</feature>
<evidence type="ECO:0000256" key="2">
    <source>
        <dbReference type="ARBA" id="ARBA00022448"/>
    </source>
</evidence>
<keyword evidence="6 7" id="KW-0472">Membrane</keyword>
<keyword evidence="5 7" id="KW-1133">Transmembrane helix</keyword>
<dbReference type="GO" id="GO:0015297">
    <property type="term" value="F:antiporter activity"/>
    <property type="evidence" value="ECO:0007669"/>
    <property type="project" value="InterPro"/>
</dbReference>
<comment type="subcellular location">
    <subcellularLocation>
        <location evidence="1">Cell membrane</location>
        <topology evidence="1">Multi-pass membrane protein</topology>
    </subcellularLocation>
</comment>
<keyword evidence="4 7" id="KW-0812">Transmembrane</keyword>
<dbReference type="PIRSF" id="PIRSF006603">
    <property type="entry name" value="DinF"/>
    <property type="match status" value="1"/>
</dbReference>
<evidence type="ECO:0000256" key="3">
    <source>
        <dbReference type="ARBA" id="ARBA00022475"/>
    </source>
</evidence>
<feature type="transmembrane region" description="Helical" evidence="7">
    <location>
        <begin position="128"/>
        <end position="148"/>
    </location>
</feature>
<dbReference type="PANTHER" id="PTHR42925:SF2">
    <property type="entry name" value="NA+ DRIVEN MULTIDRUG EFFLUX PUMP"/>
    <property type="match status" value="1"/>
</dbReference>
<evidence type="ECO:0000256" key="5">
    <source>
        <dbReference type="ARBA" id="ARBA00022989"/>
    </source>
</evidence>
<feature type="transmembrane region" description="Helical" evidence="7">
    <location>
        <begin position="160"/>
        <end position="180"/>
    </location>
</feature>
<sequence length="441" mass="48503">MVEKRFLKEVMNISIPVALQSMLQSSFSMIDQVMVGQLGDQSVAAVEIASKPGFIYAFLISAISTITAIMTSQYIGKNNREAEEKTLCINLLVMFIVGSCFLLAFSIFRDSFISLFSNDHPVEQRGIQYLQVIVLTFIPLGICNILSVPLRCHNHSMWPLYIGIFTALVNTFFNFCLIFGHFGAPALGVQGAAIASVISQMVGAFLTLVCVYKLYGRINISLGLDREGYQQYFKMLLPVAFSECLWAVGQSVNTYVYGHMGTNELAGMSLTGAIQGLTIGALSGLAQAAGILTGKRLGRNEYDEAYSESIRICVFGFIGSVVLSLMIVLLRSSYVGVFQVSASAKSIGEKILLVFAFLMPAKVLNMILGGGVIRSGGKTKYIMMIDILGTWFIGVPLAVFTGLFLKLSIVWVYLILSQEEMVRLLLTAYMFRSRKWMNTIS</sequence>
<organism evidence="8 9">
    <name type="scientific">Sharpea porci</name>
    <dbReference type="NCBI Taxonomy" id="2652286"/>
    <lineage>
        <taxon>Bacteria</taxon>
        <taxon>Bacillati</taxon>
        <taxon>Bacillota</taxon>
        <taxon>Erysipelotrichia</taxon>
        <taxon>Erysipelotrichales</taxon>
        <taxon>Coprobacillaceae</taxon>
        <taxon>Sharpea</taxon>
    </lineage>
</organism>
<dbReference type="NCBIfam" id="TIGR00797">
    <property type="entry name" value="matE"/>
    <property type="match status" value="1"/>
</dbReference>
<feature type="transmembrane region" description="Helical" evidence="7">
    <location>
        <begin position="192"/>
        <end position="215"/>
    </location>
</feature>
<feature type="transmembrane region" description="Helical" evidence="7">
    <location>
        <begin position="235"/>
        <end position="252"/>
    </location>
</feature>